<evidence type="ECO:0000313" key="3">
    <source>
        <dbReference type="Proteomes" id="UP001331761"/>
    </source>
</evidence>
<gene>
    <name evidence="2" type="ORF">GCK32_014080</name>
</gene>
<reference evidence="2 3" key="1">
    <citation type="submission" date="2019-10" db="EMBL/GenBank/DDBJ databases">
        <title>Assembly and Annotation for the nematode Trichostrongylus colubriformis.</title>
        <authorList>
            <person name="Martin J."/>
        </authorList>
    </citation>
    <scope>NUCLEOTIDE SEQUENCE [LARGE SCALE GENOMIC DNA]</scope>
    <source>
        <strain evidence="2">G859</strain>
        <tissue evidence="2">Whole worm</tissue>
    </source>
</reference>
<proteinExistence type="predicted"/>
<feature type="signal peptide" evidence="1">
    <location>
        <begin position="1"/>
        <end position="24"/>
    </location>
</feature>
<protein>
    <submittedName>
        <fullName evidence="2">Uncharacterized protein</fullName>
    </submittedName>
</protein>
<dbReference type="Proteomes" id="UP001331761">
    <property type="component" value="Unassembled WGS sequence"/>
</dbReference>
<feature type="chain" id="PRO_5042905294" evidence="1">
    <location>
        <begin position="25"/>
        <end position="160"/>
    </location>
</feature>
<comment type="caution">
    <text evidence="2">The sequence shown here is derived from an EMBL/GenBank/DDBJ whole genome shotgun (WGS) entry which is preliminary data.</text>
</comment>
<organism evidence="2 3">
    <name type="scientific">Trichostrongylus colubriformis</name>
    <name type="common">Black scour worm</name>
    <dbReference type="NCBI Taxonomy" id="6319"/>
    <lineage>
        <taxon>Eukaryota</taxon>
        <taxon>Metazoa</taxon>
        <taxon>Ecdysozoa</taxon>
        <taxon>Nematoda</taxon>
        <taxon>Chromadorea</taxon>
        <taxon>Rhabditida</taxon>
        <taxon>Rhabditina</taxon>
        <taxon>Rhabditomorpha</taxon>
        <taxon>Strongyloidea</taxon>
        <taxon>Trichostrongylidae</taxon>
        <taxon>Trichostrongylus</taxon>
    </lineage>
</organism>
<sequence length="160" mass="17443">MVWLPSDILKSAVPSLLLFISACATSVDEKSTESSLPRAGELVSQLLIDFNNFTTIDIHERVKKTRRLAHDATRTGTNVDRIIDVEVEPTQLVITTTKQGPVESLKIHIELVDLQENRILPPIDLFGIFLVAARGSCSFAASYRGNSSGGSTVLCTVFDA</sequence>
<evidence type="ECO:0000256" key="1">
    <source>
        <dbReference type="SAM" id="SignalP"/>
    </source>
</evidence>
<accession>A0AAN8G4G6</accession>
<dbReference type="EMBL" id="WIXE01007209">
    <property type="protein sequence ID" value="KAK5980623.1"/>
    <property type="molecule type" value="Genomic_DNA"/>
</dbReference>
<keyword evidence="3" id="KW-1185">Reference proteome</keyword>
<dbReference type="AlphaFoldDB" id="A0AAN8G4G6"/>
<name>A0AAN8G4G6_TRICO</name>
<evidence type="ECO:0000313" key="2">
    <source>
        <dbReference type="EMBL" id="KAK5980623.1"/>
    </source>
</evidence>
<keyword evidence="1" id="KW-0732">Signal</keyword>